<dbReference type="GO" id="GO:0005886">
    <property type="term" value="C:plasma membrane"/>
    <property type="evidence" value="ECO:0007669"/>
    <property type="project" value="TreeGrafter"/>
</dbReference>
<dbReference type="EMBL" id="CAJNNV010001095">
    <property type="protein sequence ID" value="CAE8584297.1"/>
    <property type="molecule type" value="Genomic_DNA"/>
</dbReference>
<sequence>VFTRLDKMRAARNVTKIETVGEEYICAVGVGPADRLEDEENGHGDILMRLLRMANDILALHSQGRCSSAVFQMGLHTGPVVAGVVGQKLPRFRLFGDTMNTAARMMQKGIPNELQFGAATFVKLPDKGLGSFRGEVEMKGKGRVATYLLAKGKLPDERELPTETPCGGTSAILRCGTLQAALETIESEEHPPTNSQASAPWASQQRGVNRGRVARDWSGELDHVQTDSDPGTADNSKKNRLPWQCFSFGAAGGLDDEELGFRTWFHK</sequence>
<keyword evidence="4" id="KW-1133">Transmembrane helix</keyword>
<dbReference type="Proteomes" id="UP000654075">
    <property type="component" value="Unassembled WGS sequence"/>
</dbReference>
<keyword evidence="3" id="KW-0547">Nucleotide-binding</keyword>
<feature type="non-terminal residue" evidence="9">
    <location>
        <position position="1"/>
    </location>
</feature>
<evidence type="ECO:0000313" key="9">
    <source>
        <dbReference type="EMBL" id="CAE8584297.1"/>
    </source>
</evidence>
<organism evidence="9 10">
    <name type="scientific">Polarella glacialis</name>
    <name type="common">Dinoflagellate</name>
    <dbReference type="NCBI Taxonomy" id="89957"/>
    <lineage>
        <taxon>Eukaryota</taxon>
        <taxon>Sar</taxon>
        <taxon>Alveolata</taxon>
        <taxon>Dinophyceae</taxon>
        <taxon>Suessiales</taxon>
        <taxon>Suessiaceae</taxon>
        <taxon>Polarella</taxon>
    </lineage>
</organism>
<dbReference type="GO" id="GO:0004383">
    <property type="term" value="F:guanylate cyclase activity"/>
    <property type="evidence" value="ECO:0007669"/>
    <property type="project" value="TreeGrafter"/>
</dbReference>
<dbReference type="GO" id="GO:0004016">
    <property type="term" value="F:adenylate cyclase activity"/>
    <property type="evidence" value="ECO:0007669"/>
    <property type="project" value="TreeGrafter"/>
</dbReference>
<name>A0A813DFF3_POLGL</name>
<dbReference type="PANTHER" id="PTHR11920:SF335">
    <property type="entry name" value="GUANYLATE CYCLASE"/>
    <property type="match status" value="1"/>
</dbReference>
<evidence type="ECO:0000256" key="3">
    <source>
        <dbReference type="ARBA" id="ARBA00022741"/>
    </source>
</evidence>
<dbReference type="InterPro" id="IPR029787">
    <property type="entry name" value="Nucleotide_cyclase"/>
</dbReference>
<evidence type="ECO:0000313" key="10">
    <source>
        <dbReference type="Proteomes" id="UP000654075"/>
    </source>
</evidence>
<dbReference type="Pfam" id="PF00211">
    <property type="entry name" value="Guanylate_cyc"/>
    <property type="match status" value="1"/>
</dbReference>
<feature type="compositionally biased region" description="Basic and acidic residues" evidence="7">
    <location>
        <begin position="213"/>
        <end position="226"/>
    </location>
</feature>
<protein>
    <recommendedName>
        <fullName evidence="8">Guanylate cyclase domain-containing protein</fullName>
    </recommendedName>
</protein>
<reference evidence="9" key="1">
    <citation type="submission" date="2021-02" db="EMBL/GenBank/DDBJ databases">
        <authorList>
            <person name="Dougan E. K."/>
            <person name="Rhodes N."/>
            <person name="Thang M."/>
            <person name="Chan C."/>
        </authorList>
    </citation>
    <scope>NUCLEOTIDE SEQUENCE</scope>
</reference>
<dbReference type="GO" id="GO:0001653">
    <property type="term" value="F:peptide receptor activity"/>
    <property type="evidence" value="ECO:0007669"/>
    <property type="project" value="TreeGrafter"/>
</dbReference>
<dbReference type="AlphaFoldDB" id="A0A813DFF3"/>
<dbReference type="SUPFAM" id="SSF55073">
    <property type="entry name" value="Nucleotide cyclase"/>
    <property type="match status" value="1"/>
</dbReference>
<dbReference type="InterPro" id="IPR050401">
    <property type="entry name" value="Cyclic_nucleotide_synthase"/>
</dbReference>
<evidence type="ECO:0000256" key="4">
    <source>
        <dbReference type="ARBA" id="ARBA00022989"/>
    </source>
</evidence>
<dbReference type="PANTHER" id="PTHR11920">
    <property type="entry name" value="GUANYLYL CYCLASE"/>
    <property type="match status" value="1"/>
</dbReference>
<comment type="caution">
    <text evidence="9">The sequence shown here is derived from an EMBL/GenBank/DDBJ whole genome shotgun (WGS) entry which is preliminary data.</text>
</comment>
<gene>
    <name evidence="9" type="ORF">PGLA1383_LOCUS3232</name>
</gene>
<evidence type="ECO:0000256" key="7">
    <source>
        <dbReference type="SAM" id="MobiDB-lite"/>
    </source>
</evidence>
<dbReference type="GO" id="GO:0007168">
    <property type="term" value="P:receptor guanylyl cyclase signaling pathway"/>
    <property type="evidence" value="ECO:0007669"/>
    <property type="project" value="TreeGrafter"/>
</dbReference>
<feature type="region of interest" description="Disordered" evidence="7">
    <location>
        <begin position="187"/>
        <end position="238"/>
    </location>
</feature>
<dbReference type="GO" id="GO:0035556">
    <property type="term" value="P:intracellular signal transduction"/>
    <property type="evidence" value="ECO:0007669"/>
    <property type="project" value="InterPro"/>
</dbReference>
<evidence type="ECO:0000256" key="6">
    <source>
        <dbReference type="ARBA" id="ARBA00023239"/>
    </source>
</evidence>
<keyword evidence="2" id="KW-0812">Transmembrane</keyword>
<dbReference type="Gene3D" id="3.30.70.1230">
    <property type="entry name" value="Nucleotide cyclase"/>
    <property type="match status" value="1"/>
</dbReference>
<evidence type="ECO:0000256" key="1">
    <source>
        <dbReference type="ARBA" id="ARBA00004370"/>
    </source>
</evidence>
<dbReference type="PROSITE" id="PS50125">
    <property type="entry name" value="GUANYLATE_CYCLASE_2"/>
    <property type="match status" value="1"/>
</dbReference>
<feature type="domain" description="Guanylate cyclase" evidence="8">
    <location>
        <begin position="1"/>
        <end position="106"/>
    </location>
</feature>
<dbReference type="GO" id="GO:0000166">
    <property type="term" value="F:nucleotide binding"/>
    <property type="evidence" value="ECO:0007669"/>
    <property type="project" value="UniProtKB-KW"/>
</dbReference>
<keyword evidence="6" id="KW-0456">Lyase</keyword>
<accession>A0A813DFF3</accession>
<comment type="subcellular location">
    <subcellularLocation>
        <location evidence="1">Membrane</location>
    </subcellularLocation>
</comment>
<keyword evidence="5" id="KW-0472">Membrane</keyword>
<dbReference type="InterPro" id="IPR001054">
    <property type="entry name" value="A/G_cyclase"/>
</dbReference>
<proteinExistence type="predicted"/>
<keyword evidence="10" id="KW-1185">Reference proteome</keyword>
<evidence type="ECO:0000256" key="5">
    <source>
        <dbReference type="ARBA" id="ARBA00023136"/>
    </source>
</evidence>
<dbReference type="CDD" id="cd07302">
    <property type="entry name" value="CHD"/>
    <property type="match status" value="1"/>
</dbReference>
<evidence type="ECO:0000259" key="8">
    <source>
        <dbReference type="PROSITE" id="PS50125"/>
    </source>
</evidence>
<feature type="non-terminal residue" evidence="9">
    <location>
        <position position="267"/>
    </location>
</feature>
<dbReference type="OrthoDB" id="354346at2759"/>
<feature type="compositionally biased region" description="Polar residues" evidence="7">
    <location>
        <begin position="192"/>
        <end position="207"/>
    </location>
</feature>
<evidence type="ECO:0000256" key="2">
    <source>
        <dbReference type="ARBA" id="ARBA00022692"/>
    </source>
</evidence>